<dbReference type="KEGG" id="sarm:DVA86_34965"/>
<evidence type="ECO:0000256" key="1">
    <source>
        <dbReference type="SAM" id="MobiDB-lite"/>
    </source>
</evidence>
<evidence type="ECO:0000313" key="2">
    <source>
        <dbReference type="EMBL" id="AXK36943.1"/>
    </source>
</evidence>
<evidence type="ECO:0000313" key="3">
    <source>
        <dbReference type="Proteomes" id="UP000254425"/>
    </source>
</evidence>
<gene>
    <name evidence="2" type="ORF">DVA86_34965</name>
</gene>
<proteinExistence type="predicted"/>
<organism evidence="2 3">
    <name type="scientific">Streptomyces armeniacus</name>
    <dbReference type="NCBI Taxonomy" id="83291"/>
    <lineage>
        <taxon>Bacteria</taxon>
        <taxon>Bacillati</taxon>
        <taxon>Actinomycetota</taxon>
        <taxon>Actinomycetes</taxon>
        <taxon>Kitasatosporales</taxon>
        <taxon>Streptomycetaceae</taxon>
        <taxon>Streptomyces</taxon>
    </lineage>
</organism>
<dbReference type="AlphaFoldDB" id="A0A345XZ77"/>
<keyword evidence="3" id="KW-1185">Reference proteome</keyword>
<feature type="region of interest" description="Disordered" evidence="1">
    <location>
        <begin position="57"/>
        <end position="77"/>
    </location>
</feature>
<protein>
    <submittedName>
        <fullName evidence="2">Uncharacterized protein</fullName>
    </submittedName>
</protein>
<feature type="non-terminal residue" evidence="2">
    <location>
        <position position="87"/>
    </location>
</feature>
<reference evidence="2 3" key="1">
    <citation type="submission" date="2018-07" db="EMBL/GenBank/DDBJ databases">
        <title>Draft genome of the type strain Streptomyces armeniacus ATCC 15676.</title>
        <authorList>
            <person name="Labana P."/>
            <person name="Gosse J.T."/>
            <person name="Boddy C.N."/>
        </authorList>
    </citation>
    <scope>NUCLEOTIDE SEQUENCE [LARGE SCALE GENOMIC DNA]</scope>
    <source>
        <strain evidence="2 3">ATCC 15676</strain>
    </source>
</reference>
<accession>A0A345XZ77</accession>
<name>A0A345XZ77_9ACTN</name>
<dbReference type="Proteomes" id="UP000254425">
    <property type="component" value="Chromosome"/>
</dbReference>
<dbReference type="EMBL" id="CP031320">
    <property type="protein sequence ID" value="AXK36943.1"/>
    <property type="molecule type" value="Genomic_DNA"/>
</dbReference>
<sequence length="87" mass="9515">MPVGDGGLLLGAGDLAQQAVEQGVRHGPSLLHISEPTRPTPTPYGWLWFQNQHSGREHLRTSPRPISTGQLHPSRGFHIRPINPVIS</sequence>